<feature type="compositionally biased region" description="Acidic residues" evidence="12">
    <location>
        <begin position="101"/>
        <end position="112"/>
    </location>
</feature>
<dbReference type="Pfam" id="PF15636">
    <property type="entry name" value="Tox-GHH"/>
    <property type="match status" value="1"/>
</dbReference>
<comment type="caution">
    <text evidence="11">Lacks conserved residue(s) required for the propagation of feature annotation.</text>
</comment>
<dbReference type="PANTHER" id="PTHR11219">
    <property type="entry name" value="TENEURIN AND N-ACETYLGLUCOSAMINE-1-PHOSPHODIESTER ALPHA-N-ACETYLGLUCOSAMINIDASE"/>
    <property type="match status" value="1"/>
</dbReference>
<feature type="region of interest" description="Disordered" evidence="12">
    <location>
        <begin position="87"/>
        <end position="159"/>
    </location>
</feature>
<keyword evidence="10 11" id="KW-1015">Disulfide bond</keyword>
<dbReference type="InterPro" id="IPR057627">
    <property type="entry name" value="FN-plug_TEN1-4"/>
</dbReference>
<evidence type="ECO:0000256" key="11">
    <source>
        <dbReference type="PROSITE-ProRule" id="PRU00076"/>
    </source>
</evidence>
<dbReference type="PROSITE" id="PS50026">
    <property type="entry name" value="EGF_3"/>
    <property type="match status" value="3"/>
</dbReference>
<dbReference type="SUPFAM" id="SSF63829">
    <property type="entry name" value="Calcium-dependent phosphotriesterase"/>
    <property type="match status" value="1"/>
</dbReference>
<organism evidence="16 17">
    <name type="scientific">Parascaris univalens</name>
    <name type="common">Nematode worm</name>
    <dbReference type="NCBI Taxonomy" id="6257"/>
    <lineage>
        <taxon>Eukaryota</taxon>
        <taxon>Metazoa</taxon>
        <taxon>Ecdysozoa</taxon>
        <taxon>Nematoda</taxon>
        <taxon>Chromadorea</taxon>
        <taxon>Rhabditida</taxon>
        <taxon>Spirurina</taxon>
        <taxon>Ascaridomorpha</taxon>
        <taxon>Ascaridoidea</taxon>
        <taxon>Ascarididae</taxon>
        <taxon>Parascaris</taxon>
    </lineage>
</organism>
<feature type="compositionally biased region" description="Low complexity" evidence="12">
    <location>
        <begin position="129"/>
        <end position="155"/>
    </location>
</feature>
<keyword evidence="4" id="KW-1003">Cell membrane</keyword>
<dbReference type="Pfam" id="PF25021">
    <property type="entry name" value="TEN_NHL"/>
    <property type="match status" value="1"/>
</dbReference>
<feature type="compositionally biased region" description="Pro residues" evidence="12">
    <location>
        <begin position="188"/>
        <end position="216"/>
    </location>
</feature>
<evidence type="ECO:0000256" key="14">
    <source>
        <dbReference type="SAM" id="SignalP"/>
    </source>
</evidence>
<feature type="disulfide bond" evidence="11">
    <location>
        <begin position="857"/>
        <end position="867"/>
    </location>
</feature>
<dbReference type="InterPro" id="IPR000742">
    <property type="entry name" value="EGF"/>
</dbReference>
<evidence type="ECO:0000256" key="2">
    <source>
        <dbReference type="ARBA" id="ARBA00004236"/>
    </source>
</evidence>
<evidence type="ECO:0000256" key="6">
    <source>
        <dbReference type="ARBA" id="ARBA00022692"/>
    </source>
</evidence>
<name>A0A915BN17_PARUN</name>
<dbReference type="InterPro" id="IPR056820">
    <property type="entry name" value="TEN_TTR-like"/>
</dbReference>
<evidence type="ECO:0000256" key="12">
    <source>
        <dbReference type="SAM" id="MobiDB-lite"/>
    </source>
</evidence>
<dbReference type="SMART" id="SM00181">
    <property type="entry name" value="EGF"/>
    <property type="match status" value="7"/>
</dbReference>
<dbReference type="SUPFAM" id="SSF101898">
    <property type="entry name" value="NHL repeat"/>
    <property type="match status" value="1"/>
</dbReference>
<evidence type="ECO:0000256" key="10">
    <source>
        <dbReference type="ARBA" id="ARBA00023157"/>
    </source>
</evidence>
<dbReference type="InterPro" id="IPR028916">
    <property type="entry name" value="Tox-GHH_dom"/>
</dbReference>
<accession>A0A915BN17</accession>
<feature type="disulfide bond" evidence="11">
    <location>
        <begin position="689"/>
        <end position="698"/>
    </location>
</feature>
<evidence type="ECO:0000256" key="13">
    <source>
        <dbReference type="SAM" id="Phobius"/>
    </source>
</evidence>
<dbReference type="PANTHER" id="PTHR11219:SF69">
    <property type="entry name" value="TENEURIN-A"/>
    <property type="match status" value="1"/>
</dbReference>
<dbReference type="Pfam" id="PF25023">
    <property type="entry name" value="TEN_YD-shell"/>
    <property type="match status" value="1"/>
</dbReference>
<feature type="domain" description="EGF-like" evidence="15">
    <location>
        <begin position="853"/>
        <end position="888"/>
    </location>
</feature>
<evidence type="ECO:0000256" key="9">
    <source>
        <dbReference type="ARBA" id="ARBA00023136"/>
    </source>
</evidence>
<dbReference type="FunFam" id="2.10.25.10:FF:000013">
    <property type="entry name" value="Teneurin transmembrane protein 4"/>
    <property type="match status" value="1"/>
</dbReference>
<reference evidence="17" key="1">
    <citation type="submission" date="2022-11" db="UniProtKB">
        <authorList>
            <consortium name="WormBaseParasite"/>
        </authorList>
    </citation>
    <scope>IDENTIFICATION</scope>
</reference>
<keyword evidence="6 13" id="KW-0812">Transmembrane</keyword>
<feature type="region of interest" description="Disordered" evidence="12">
    <location>
        <begin position="186"/>
        <end position="254"/>
    </location>
</feature>
<dbReference type="InterPro" id="IPR056823">
    <property type="entry name" value="TEN-like_YD-shell"/>
</dbReference>
<keyword evidence="9 13" id="KW-0472">Membrane</keyword>
<dbReference type="PROSITE" id="PS01186">
    <property type="entry name" value="EGF_2"/>
    <property type="match status" value="3"/>
</dbReference>
<evidence type="ECO:0000313" key="16">
    <source>
        <dbReference type="Proteomes" id="UP000887569"/>
    </source>
</evidence>
<feature type="signal peptide" evidence="14">
    <location>
        <begin position="1"/>
        <end position="24"/>
    </location>
</feature>
<dbReference type="Gene3D" id="2.180.10.10">
    <property type="entry name" value="RHS repeat-associated core"/>
    <property type="match status" value="1"/>
</dbReference>
<feature type="disulfide bond" evidence="11">
    <location>
        <begin position="878"/>
        <end position="887"/>
    </location>
</feature>
<dbReference type="Pfam" id="PF24329">
    <property type="entry name" value="FN-plug_TEN1-4"/>
    <property type="match status" value="1"/>
</dbReference>
<dbReference type="InterPro" id="IPR056822">
    <property type="entry name" value="TEN_NHL"/>
</dbReference>
<feature type="chain" id="PRO_5037838957" evidence="14">
    <location>
        <begin position="25"/>
        <end position="2818"/>
    </location>
</feature>
<dbReference type="PROSITE" id="PS00022">
    <property type="entry name" value="EGF_1"/>
    <property type="match status" value="4"/>
</dbReference>
<comment type="similarity">
    <text evidence="3">Belongs to the tenascin family. Teneurin subfamily.</text>
</comment>
<dbReference type="Pfam" id="PF25024">
    <property type="entry name" value="EGF_TEN"/>
    <property type="match status" value="1"/>
</dbReference>
<dbReference type="WBParaSite" id="PgR048_g007_t06">
    <property type="protein sequence ID" value="PgR048_g007_t06"/>
    <property type="gene ID" value="PgR048_g007"/>
</dbReference>
<evidence type="ECO:0000256" key="3">
    <source>
        <dbReference type="ARBA" id="ARBA00009385"/>
    </source>
</evidence>
<evidence type="ECO:0000256" key="7">
    <source>
        <dbReference type="ARBA" id="ARBA00022737"/>
    </source>
</evidence>
<evidence type="ECO:0000313" key="17">
    <source>
        <dbReference type="WBParaSite" id="PgR048_g007_t06"/>
    </source>
</evidence>
<feature type="compositionally biased region" description="Acidic residues" evidence="12">
    <location>
        <begin position="225"/>
        <end position="236"/>
    </location>
</feature>
<dbReference type="Pfam" id="PF25020">
    <property type="entry name" value="TTR_TEN1-4"/>
    <property type="match status" value="1"/>
</dbReference>
<dbReference type="GO" id="GO:0005886">
    <property type="term" value="C:plasma membrane"/>
    <property type="evidence" value="ECO:0007669"/>
    <property type="project" value="UniProtKB-SubCell"/>
</dbReference>
<dbReference type="Gene3D" id="2.120.10.30">
    <property type="entry name" value="TolB, C-terminal domain"/>
    <property type="match status" value="2"/>
</dbReference>
<evidence type="ECO:0000259" key="15">
    <source>
        <dbReference type="PROSITE" id="PS50026"/>
    </source>
</evidence>
<proteinExistence type="inferred from homology"/>
<keyword evidence="7" id="KW-0677">Repeat</keyword>
<evidence type="ECO:0000256" key="5">
    <source>
        <dbReference type="ARBA" id="ARBA00022536"/>
    </source>
</evidence>
<dbReference type="InterPro" id="IPR057629">
    <property type="entry name" value="Teneurin1-4_GBD"/>
</dbReference>
<sequence length="2818" mass="312639">ISLFRSSAGCSAVLVVLGVCGSQAQVGSGVDQIRSGDPENERANASGFIRRITRVMEEEKESGTLLEERETSFRPLRLFRYPPSKAHHVVSRSPQLSTAIECEEDRSTEEAEESRLTGAFGSLSDDEATNSSITTSTTGANTNSRSTNTSSSKMSNGERIPRLAVGPYHMRPAPILTDTPFINDFLNIPPPSCPPPPSSTEMRGPPPQWNPPPPPSLRNESTSPDVDESQYEEPEVTADSPHDIESSFSGGVGANVSKTPLTALSNNYEISTSQQNRSTALNARNARIEVRDRASPWDDETRQMLVQNPETGSFYVPAGSAQTTMSSLSPHNVRYERSCGLPLATSAIASTSNAQGSHFGSSLVKDMREGEYELKKTSMQGYQSHMEKKRLSSFCTWRTIAICLFLSLAFACFIILLLLITRDASRHVYVHSTRSVFSSSTTSASEAKSHDSEVHSIDIPQIPSLPESFELGETIYGELPPGVIAYTRFSLQRDSRIAFNVSVGSRAQIVVYGRQTALPSPAVHDFTDIIRADRLHLPSETVVDRIKRSSQHPLPLLRSAILTHYLLAGRWHLGFLNDGPQRQQIRLSAVVAAEAVDGDDERSDDCRFECSGRGECKDGKCHCFAGYSGPYCEESSCPVLCSGNGLFSGGRCICHEGYKGADCDLLAHWCEVPNCNGHGTCNQYGRCECDLGWKGDFCEQKDCIDTSCSGHGVCNNGRCFCEFGYRGESCEEAFSWKSLCESNVVDGNDPKISSMTEATMVDADAACNGRGRIDTATSYCLCIPGYHGDKCQLARCDVECVHGSCGDGVCICEDGWSGVDCLERECLPGCDEKGLCKNGTCICHKGWNGENCHIPGCVNNCNGNGECKLFTDTWKCACDSSHFGDDCILPIEADCDDGVDNDNDGLVDCEDSECCTYRSCSTSQMCTTVAQPRDVLLRALPSVNANFYQQSKFLVQPDSVQRYADERQFNESLVSVIRGRVVSYGGSPLTGVRVAEARHPPLTGFTLSRSEEGGGAFDIMVNGGRMVTLQFMRKPFEKIERSFYVPWNEIVYVGDIRMHLGSQQPSLANEGLSEQCRILYASHNIEPSLFPSWLTNQYSGHVTSSTYSSQMLVDSRTAFDSIHVPGTTDVYLVYDSSRADKYRSTLIMELLPEKVPKSLRLVHLQVDIGGNHFTNVFAAKPNLTYTFSWEQTNVYIQTISGLANAEVSIGYEYAGCGNEAVVWIRRSVKLEGRKASRFNLGSWTLNVHHHYDVINNVLEKGDGSKIYLDEAPQILSTLVGDDQQRPITCPFCSEPASSARLFRPEALCTGSDGSLYIGDYNLIRKLTPTGSLVTVLELSISDTAHPYYMAIDPESDLLHISLPLRRQIWQIKKEANGELTTNYNVLVGDGSTCADPSSSCGDEGPADIAQLTFPKGIAFDHRGNLYIADSRRIRVVNRERQINTLVSDRIYGPRPCLSTIVDLSSLKLEWPTSIATDPQRNDLLVLDSNILYRISLASMSAHIVVGMMPECEHIKSINGEVLPTRTLTDAKAIFVALDSTVYIVETNSKRLNQVRAVLPDGRLRVVIGRSSKCDCDRVNCPCESDSPTVGPAAFLHSPSAITVDPSGSLYVADQGNYKVKVLKKIRAKYDDISRQFRIHSAHTNEVYFFNRNGLHVSTKSLLSGQTLYNFTYNVDTNLGRLTQITGAGGYALRLRRINDTETVLESSTGLRTVLTFDAFDGTLQTITLPTNGEVRFSYLPGQFLRSKEVGSRLWFYEYDEDGRVKALINPSGARLSIHDQVLRRGLLITSVDIDEKPYSTFTFSPNEFSESGVEERHAILLDEGLIIDAGGYRSHFESVSHPLLEPYENAILKRKITLPASVEPKRRELNMRFEWRGYVRRRDGSRARHGGEGAAKRVLQVNGRNVFTIEFDREKRSDKIRNHADEEFLSVQYNEAGQVVSITAQGRPRLAALTAFYDAIGRQKRISWGNATIDFAYDRQNRITQVAVGLAANLLTRKFSYQKEILQTPSVVQTPSGERYRWRYDNIGAVTSLKAPSGELHYFAEYASIDRRIRHRSVPFSNDSFVAVMDDGGRLIEYATPDGFHSLAIKRDIHGRIVQISADSDNVVMVYPEFNGGRQPTRVLSRSLRRKITRQGPLAIAVHEEHSDINYANKRFAESSVYFSYEYDDLFRMISLTTNFGGLLLEPLRCEYDTRDGRIIKLHNFSFLRDGIVKRILGETVVVESRRDEQGAEVTRKVMVGELRVAEVNVVRDILGRLASTEWAIFGEKRPIEKRTYNIDGQLTQLTMGESENRRWTLHYDLDGRLKAINERKLLLASGGVPQRFEQVIYEVDGNGWTTGRGDFRFEIDVYGRVRRVVQLGSLDIEYGYDEQSRIIWRRVGDESLQRFFYGYPHAPHLISHFTSSSDEAVSLIVYDDDGMPISMHRSGLTYAIVCDADGSVRFLFGQDGALLKEVIRGPLGGIVMDSDPTFFFPLGYLAQFDDPVAGIVIIGADARPFDTVIGRFMTTTPTFAIADLDTFHPELEADPFRLTPSKAASPTIVPVDVSEWMTMSGFWLPDAVPSSRPDSRWNSPSDVCDVSQSHALSAAFCSLATKTVHFSHFLTVSTSGVLPPYQYPSRTIAPKVAYSAVDSVGFRGVLFALFSEKLNAVMGTQQSEGGVLGVLNSILSKSVLVRTDDFGIIPSATFVAESHFASPSPIQAESAYADLSMLFNVSLRESELILSVGKTTINFHFGTDADRVRADLVRRRTRLVESRLWAREVRAVQIGTTTRYQWSDSEKMELTTKGVVANYEITFDPGDSIPLLSNHNLWIFDRSRG</sequence>
<evidence type="ECO:0000256" key="4">
    <source>
        <dbReference type="ARBA" id="ARBA00022475"/>
    </source>
</evidence>
<dbReference type="Gene3D" id="2.10.25.10">
    <property type="entry name" value="Laminin"/>
    <property type="match status" value="5"/>
</dbReference>
<feature type="domain" description="EGF-like" evidence="15">
    <location>
        <begin position="666"/>
        <end position="699"/>
    </location>
</feature>
<feature type="domain" description="EGF-like" evidence="15">
    <location>
        <begin position="628"/>
        <end position="664"/>
    </location>
</feature>
<keyword evidence="14" id="KW-0732">Signal</keyword>
<dbReference type="GO" id="GO:0008045">
    <property type="term" value="P:motor neuron axon guidance"/>
    <property type="evidence" value="ECO:0007669"/>
    <property type="project" value="TreeGrafter"/>
</dbReference>
<evidence type="ECO:0000256" key="8">
    <source>
        <dbReference type="ARBA" id="ARBA00022989"/>
    </source>
</evidence>
<comment type="subcellular location">
    <subcellularLocation>
        <location evidence="2">Cell membrane</location>
    </subcellularLocation>
    <subcellularLocation>
        <location evidence="1">Membrane</location>
        <topology evidence="1">Single-pass membrane protein</topology>
    </subcellularLocation>
</comment>
<keyword evidence="8 13" id="KW-1133">Transmembrane helix</keyword>
<keyword evidence="16" id="KW-1185">Reference proteome</keyword>
<keyword evidence="5 11" id="KW-0245">EGF-like domain</keyword>
<dbReference type="Proteomes" id="UP000887569">
    <property type="component" value="Unplaced"/>
</dbReference>
<dbReference type="InterPro" id="IPR051216">
    <property type="entry name" value="Teneurin"/>
</dbReference>
<feature type="disulfide bond" evidence="11">
    <location>
        <begin position="654"/>
        <end position="663"/>
    </location>
</feature>
<evidence type="ECO:0000256" key="1">
    <source>
        <dbReference type="ARBA" id="ARBA00004167"/>
    </source>
</evidence>
<dbReference type="Pfam" id="PF23093">
    <property type="entry name" value="GBD_Tenm3"/>
    <property type="match status" value="1"/>
</dbReference>
<feature type="transmembrane region" description="Helical" evidence="13">
    <location>
        <begin position="397"/>
        <end position="420"/>
    </location>
</feature>
<protein>
    <submittedName>
        <fullName evidence="17">EGF-like domain-containing protein</fullName>
    </submittedName>
</protein>
<dbReference type="InterPro" id="IPR011042">
    <property type="entry name" value="6-blade_b-propeller_TolB-like"/>
</dbReference>